<reference evidence="1" key="1">
    <citation type="journal article" date="2014" name="Front. Microbiol.">
        <title>High frequency of phylogenetically diverse reductive dehalogenase-homologous genes in deep subseafloor sedimentary metagenomes.</title>
        <authorList>
            <person name="Kawai M."/>
            <person name="Futagami T."/>
            <person name="Toyoda A."/>
            <person name="Takaki Y."/>
            <person name="Nishi S."/>
            <person name="Hori S."/>
            <person name="Arai W."/>
            <person name="Tsubouchi T."/>
            <person name="Morono Y."/>
            <person name="Uchiyama I."/>
            <person name="Ito T."/>
            <person name="Fujiyama A."/>
            <person name="Inagaki F."/>
            <person name="Takami H."/>
        </authorList>
    </citation>
    <scope>NUCLEOTIDE SEQUENCE</scope>
    <source>
        <strain evidence="1">Expedition CK06-06</strain>
    </source>
</reference>
<sequence>MKFSDFVSVEAIRPSIVADSKEGVIRERRLLLAGYAAGHLMNHVVTRLASAKRPQTMSF</sequence>
<proteinExistence type="predicted"/>
<protein>
    <submittedName>
        <fullName evidence="1">Uncharacterized protein</fullName>
    </submittedName>
</protein>
<name>X1AZR4_9ZZZZ</name>
<evidence type="ECO:0000313" key="1">
    <source>
        <dbReference type="EMBL" id="GAG88824.1"/>
    </source>
</evidence>
<dbReference type="EMBL" id="BART01011783">
    <property type="protein sequence ID" value="GAG88824.1"/>
    <property type="molecule type" value="Genomic_DNA"/>
</dbReference>
<organism evidence="1">
    <name type="scientific">marine sediment metagenome</name>
    <dbReference type="NCBI Taxonomy" id="412755"/>
    <lineage>
        <taxon>unclassified sequences</taxon>
        <taxon>metagenomes</taxon>
        <taxon>ecological metagenomes</taxon>
    </lineage>
</organism>
<gene>
    <name evidence="1" type="ORF">S01H4_24909</name>
</gene>
<dbReference type="AlphaFoldDB" id="X1AZR4"/>
<comment type="caution">
    <text evidence="1">The sequence shown here is derived from an EMBL/GenBank/DDBJ whole genome shotgun (WGS) entry which is preliminary data.</text>
</comment>
<accession>X1AZR4</accession>